<proteinExistence type="predicted"/>
<accession>A0A151N1G4</accession>
<protein>
    <submittedName>
        <fullName evidence="1">Uncharacterized protein</fullName>
    </submittedName>
</protein>
<organism evidence="1 2">
    <name type="scientific">Alligator mississippiensis</name>
    <name type="common">American alligator</name>
    <dbReference type="NCBI Taxonomy" id="8496"/>
    <lineage>
        <taxon>Eukaryota</taxon>
        <taxon>Metazoa</taxon>
        <taxon>Chordata</taxon>
        <taxon>Craniata</taxon>
        <taxon>Vertebrata</taxon>
        <taxon>Euteleostomi</taxon>
        <taxon>Archelosauria</taxon>
        <taxon>Archosauria</taxon>
        <taxon>Crocodylia</taxon>
        <taxon>Alligatoridae</taxon>
        <taxon>Alligatorinae</taxon>
        <taxon>Alligator</taxon>
    </lineage>
</organism>
<gene>
    <name evidence="1" type="ORF">Y1Q_0008293</name>
</gene>
<name>A0A151N1G4_ALLMI</name>
<dbReference type="AlphaFoldDB" id="A0A151N1G4"/>
<evidence type="ECO:0000313" key="2">
    <source>
        <dbReference type="Proteomes" id="UP000050525"/>
    </source>
</evidence>
<comment type="caution">
    <text evidence="1">The sequence shown here is derived from an EMBL/GenBank/DDBJ whole genome shotgun (WGS) entry which is preliminary data.</text>
</comment>
<dbReference type="EMBL" id="AKHW03004154">
    <property type="protein sequence ID" value="KYO30666.1"/>
    <property type="molecule type" value="Genomic_DNA"/>
</dbReference>
<evidence type="ECO:0000313" key="1">
    <source>
        <dbReference type="EMBL" id="KYO30666.1"/>
    </source>
</evidence>
<sequence>MFIGSRTSQLRCLAYKSEATLQSQKDTELRTLTQNPSKPILVKSSAEPRNAGCWEMYSFKNLVVTEFEVGEDAQRERDLFHSATGQKPAIKESNIAVLQHAVSYYQNAPVKIGGICLETTYKIRLMSGNC</sequence>
<keyword evidence="2" id="KW-1185">Reference proteome</keyword>
<dbReference type="Proteomes" id="UP000050525">
    <property type="component" value="Unassembled WGS sequence"/>
</dbReference>
<reference evidence="1 2" key="1">
    <citation type="journal article" date="2012" name="Genome Biol.">
        <title>Sequencing three crocodilian genomes to illuminate the evolution of archosaurs and amniotes.</title>
        <authorList>
            <person name="St John J.A."/>
            <person name="Braun E.L."/>
            <person name="Isberg S.R."/>
            <person name="Miles L.G."/>
            <person name="Chong A.Y."/>
            <person name="Gongora J."/>
            <person name="Dalzell P."/>
            <person name="Moran C."/>
            <person name="Bed'hom B."/>
            <person name="Abzhanov A."/>
            <person name="Burgess S.C."/>
            <person name="Cooksey A.M."/>
            <person name="Castoe T.A."/>
            <person name="Crawford N.G."/>
            <person name="Densmore L.D."/>
            <person name="Drew J.C."/>
            <person name="Edwards S.V."/>
            <person name="Faircloth B.C."/>
            <person name="Fujita M.K."/>
            <person name="Greenwold M.J."/>
            <person name="Hoffmann F.G."/>
            <person name="Howard J.M."/>
            <person name="Iguchi T."/>
            <person name="Janes D.E."/>
            <person name="Khan S.Y."/>
            <person name="Kohno S."/>
            <person name="de Koning A.J."/>
            <person name="Lance S.L."/>
            <person name="McCarthy F.M."/>
            <person name="McCormack J.E."/>
            <person name="Merchant M.E."/>
            <person name="Peterson D.G."/>
            <person name="Pollock D.D."/>
            <person name="Pourmand N."/>
            <person name="Raney B.J."/>
            <person name="Roessler K.A."/>
            <person name="Sanford J.R."/>
            <person name="Sawyer R.H."/>
            <person name="Schmidt C.J."/>
            <person name="Triplett E.W."/>
            <person name="Tuberville T.D."/>
            <person name="Venegas-Anaya M."/>
            <person name="Howard J.T."/>
            <person name="Jarvis E.D."/>
            <person name="Guillette L.J.Jr."/>
            <person name="Glenn T.C."/>
            <person name="Green R.E."/>
            <person name="Ray D.A."/>
        </authorList>
    </citation>
    <scope>NUCLEOTIDE SEQUENCE [LARGE SCALE GENOMIC DNA]</scope>
    <source>
        <strain evidence="1">KSC_2009_1</strain>
    </source>
</reference>